<keyword evidence="6" id="KW-1185">Reference proteome</keyword>
<dbReference type="PROSITE" id="PS00018">
    <property type="entry name" value="EF_HAND_1"/>
    <property type="match status" value="1"/>
</dbReference>
<reference evidence="5 6" key="1">
    <citation type="submission" date="2016-09" db="EMBL/GenBank/DDBJ databases">
        <title>Extensive genetic diversity and differential bi-allelic expression allows diatom success in the polar Southern Ocean.</title>
        <authorList>
            <consortium name="DOE Joint Genome Institute"/>
            <person name="Mock T."/>
            <person name="Otillar R.P."/>
            <person name="Strauss J."/>
            <person name="Dupont C."/>
            <person name="Frickenhaus S."/>
            <person name="Maumus F."/>
            <person name="Mcmullan M."/>
            <person name="Sanges R."/>
            <person name="Schmutz J."/>
            <person name="Toseland A."/>
            <person name="Valas R."/>
            <person name="Veluchamy A."/>
            <person name="Ward B.J."/>
            <person name="Allen A."/>
            <person name="Barry K."/>
            <person name="Falciatore A."/>
            <person name="Ferrante M."/>
            <person name="Fortunato A.E."/>
            <person name="Gloeckner G."/>
            <person name="Gruber A."/>
            <person name="Hipkin R."/>
            <person name="Janech M."/>
            <person name="Kroth P."/>
            <person name="Leese F."/>
            <person name="Lindquist E."/>
            <person name="Lyon B.R."/>
            <person name="Martin J."/>
            <person name="Mayer C."/>
            <person name="Parker M."/>
            <person name="Quesneville H."/>
            <person name="Raymond J."/>
            <person name="Uhlig C."/>
            <person name="Valentin K.U."/>
            <person name="Worden A.Z."/>
            <person name="Armbrust E.V."/>
            <person name="Bowler C."/>
            <person name="Green B."/>
            <person name="Moulton V."/>
            <person name="Van Oosterhout C."/>
            <person name="Grigoriev I."/>
        </authorList>
    </citation>
    <scope>NUCLEOTIDE SEQUENCE [LARGE SCALE GENOMIC DNA]</scope>
    <source>
        <strain evidence="5 6">CCMP1102</strain>
    </source>
</reference>
<accession>A0A1E7EYF0</accession>
<dbReference type="InterPro" id="IPR018247">
    <property type="entry name" value="EF_Hand_1_Ca_BS"/>
</dbReference>
<evidence type="ECO:0000259" key="4">
    <source>
        <dbReference type="PROSITE" id="PS50222"/>
    </source>
</evidence>
<keyword evidence="3" id="KW-1133">Transmembrane helix</keyword>
<dbReference type="InterPro" id="IPR002048">
    <property type="entry name" value="EF_hand_dom"/>
</dbReference>
<evidence type="ECO:0000313" key="6">
    <source>
        <dbReference type="Proteomes" id="UP000095751"/>
    </source>
</evidence>
<organism evidence="5 6">
    <name type="scientific">Fragilariopsis cylindrus CCMP1102</name>
    <dbReference type="NCBI Taxonomy" id="635003"/>
    <lineage>
        <taxon>Eukaryota</taxon>
        <taxon>Sar</taxon>
        <taxon>Stramenopiles</taxon>
        <taxon>Ochrophyta</taxon>
        <taxon>Bacillariophyta</taxon>
        <taxon>Bacillariophyceae</taxon>
        <taxon>Bacillariophycidae</taxon>
        <taxon>Bacillariales</taxon>
        <taxon>Bacillariaceae</taxon>
        <taxon>Fragilariopsis</taxon>
    </lineage>
</organism>
<dbReference type="AlphaFoldDB" id="A0A1E7EYF0"/>
<dbReference type="KEGG" id="fcy:FRACYDRAFT_193414"/>
<feature type="compositionally biased region" description="Basic and acidic residues" evidence="2">
    <location>
        <begin position="22"/>
        <end position="33"/>
    </location>
</feature>
<keyword evidence="3" id="KW-0812">Transmembrane</keyword>
<evidence type="ECO:0000256" key="1">
    <source>
        <dbReference type="ARBA" id="ARBA00022837"/>
    </source>
</evidence>
<feature type="region of interest" description="Disordered" evidence="2">
    <location>
        <begin position="242"/>
        <end position="264"/>
    </location>
</feature>
<protein>
    <recommendedName>
        <fullName evidence="4">EF-hand domain-containing protein</fullName>
    </recommendedName>
</protein>
<feature type="region of interest" description="Disordered" evidence="2">
    <location>
        <begin position="1"/>
        <end position="51"/>
    </location>
</feature>
<sequence length="264" mass="29675">MTSSSVKAATCKEEEEKEEEEEKGKVSTIKEDNNDVDVTAQAKEEGTKKKEKKKRLVSKIKTIAKQGSNILTRSKPFKTLVDKVFKACDTSKTGDVSKSELYIGLLSIHITLARYAGPAACFPPSREVSDRLFDAADVDESGGIDKVEFENIIMILCAHILSRMFVYYSVLILFVPWFARKVIDSTPHIPNDSYLELAAKQTISISIFMIAIPLIWNAIDTHTHKTIDNNSTRTMMMMMRSTSTSMETTKDDDKEKSDIDKKDD</sequence>
<feature type="domain" description="EF-hand" evidence="4">
    <location>
        <begin position="124"/>
        <end position="159"/>
    </location>
</feature>
<gene>
    <name evidence="5" type="ORF">FRACYDRAFT_193414</name>
</gene>
<evidence type="ECO:0000256" key="3">
    <source>
        <dbReference type="SAM" id="Phobius"/>
    </source>
</evidence>
<dbReference type="InterPro" id="IPR011992">
    <property type="entry name" value="EF-hand-dom_pair"/>
</dbReference>
<dbReference type="Proteomes" id="UP000095751">
    <property type="component" value="Unassembled WGS sequence"/>
</dbReference>
<feature type="transmembrane region" description="Helical" evidence="3">
    <location>
        <begin position="198"/>
        <end position="219"/>
    </location>
</feature>
<keyword evidence="1" id="KW-0106">Calcium</keyword>
<dbReference type="InParanoid" id="A0A1E7EYF0"/>
<dbReference type="EMBL" id="KV784370">
    <property type="protein sequence ID" value="OEU10897.1"/>
    <property type="molecule type" value="Genomic_DNA"/>
</dbReference>
<dbReference type="PROSITE" id="PS50222">
    <property type="entry name" value="EF_HAND_2"/>
    <property type="match status" value="1"/>
</dbReference>
<proteinExistence type="predicted"/>
<name>A0A1E7EYF0_9STRA</name>
<evidence type="ECO:0000256" key="2">
    <source>
        <dbReference type="SAM" id="MobiDB-lite"/>
    </source>
</evidence>
<feature type="transmembrane region" description="Helical" evidence="3">
    <location>
        <begin position="152"/>
        <end position="178"/>
    </location>
</feature>
<dbReference type="Gene3D" id="1.10.238.10">
    <property type="entry name" value="EF-hand"/>
    <property type="match status" value="1"/>
</dbReference>
<feature type="compositionally biased region" description="Basic and acidic residues" evidence="2">
    <location>
        <begin position="248"/>
        <end position="264"/>
    </location>
</feature>
<dbReference type="OrthoDB" id="47513at2759"/>
<keyword evidence="3" id="KW-0472">Membrane</keyword>
<dbReference type="SUPFAM" id="SSF47473">
    <property type="entry name" value="EF-hand"/>
    <property type="match status" value="1"/>
</dbReference>
<evidence type="ECO:0000313" key="5">
    <source>
        <dbReference type="EMBL" id="OEU10897.1"/>
    </source>
</evidence>
<dbReference type="GO" id="GO:0005509">
    <property type="term" value="F:calcium ion binding"/>
    <property type="evidence" value="ECO:0007669"/>
    <property type="project" value="InterPro"/>
</dbReference>